<accession>A0A544T999</accession>
<protein>
    <submittedName>
        <fullName evidence="1">Transposase</fullName>
    </submittedName>
</protein>
<keyword evidence="2" id="KW-1185">Reference proteome</keyword>
<dbReference type="AlphaFoldDB" id="A0A544T999"/>
<sequence>MTLSKVYISVKNQQLYMYPDESPWEFEITVNREIIPVFRMLFNQLDSVEISNFWRAHIPIKKYHFDKENDQYDRRMKKLYALIHEFGDEESKQFVEQLPYFTPRRRETVEQKY</sequence>
<dbReference type="OrthoDB" id="2706506at2"/>
<gene>
    <name evidence="1" type="ORF">FG382_10545</name>
</gene>
<dbReference type="Proteomes" id="UP000317316">
    <property type="component" value="Unassembled WGS sequence"/>
</dbReference>
<proteinExistence type="predicted"/>
<evidence type="ECO:0000313" key="2">
    <source>
        <dbReference type="Proteomes" id="UP000317316"/>
    </source>
</evidence>
<reference evidence="1 2" key="1">
    <citation type="submission" date="2019-05" db="EMBL/GenBank/DDBJ databases">
        <title>Psychrobacillus vulpis sp. nov., a new species isolated from feces of a red fox that inhabits in The Tablas de Daimiel Natural Park, Albacete, Spain.</title>
        <authorList>
            <person name="Rodriguez M."/>
            <person name="Reina J.C."/>
            <person name="Bejar V."/>
            <person name="Llamas I."/>
        </authorList>
    </citation>
    <scope>NUCLEOTIDE SEQUENCE [LARGE SCALE GENOMIC DNA]</scope>
    <source>
        <strain evidence="1 2">NEAU-3TGS17</strain>
    </source>
</reference>
<dbReference type="EMBL" id="VDGH01000005">
    <property type="protein sequence ID" value="TQR14033.1"/>
    <property type="molecule type" value="Genomic_DNA"/>
</dbReference>
<evidence type="ECO:0000313" key="1">
    <source>
        <dbReference type="EMBL" id="TQR14033.1"/>
    </source>
</evidence>
<dbReference type="RefSeq" id="WP_142538864.1">
    <property type="nucleotide sequence ID" value="NZ_BMIE01000005.1"/>
</dbReference>
<organism evidence="1 2">
    <name type="scientific">Psychrobacillus lasiicapitis</name>
    <dbReference type="NCBI Taxonomy" id="1636719"/>
    <lineage>
        <taxon>Bacteria</taxon>
        <taxon>Bacillati</taxon>
        <taxon>Bacillota</taxon>
        <taxon>Bacilli</taxon>
        <taxon>Bacillales</taxon>
        <taxon>Bacillaceae</taxon>
        <taxon>Psychrobacillus</taxon>
    </lineage>
</organism>
<name>A0A544T999_9BACI</name>
<comment type="caution">
    <text evidence="1">The sequence shown here is derived from an EMBL/GenBank/DDBJ whole genome shotgun (WGS) entry which is preliminary data.</text>
</comment>